<gene>
    <name evidence="1" type="ORF">PEVE_00036135</name>
</gene>
<keyword evidence="2" id="KW-1185">Reference proteome</keyword>
<evidence type="ECO:0000313" key="1">
    <source>
        <dbReference type="EMBL" id="CAH3029415.1"/>
    </source>
</evidence>
<organism evidence="1 2">
    <name type="scientific">Porites evermanni</name>
    <dbReference type="NCBI Taxonomy" id="104178"/>
    <lineage>
        <taxon>Eukaryota</taxon>
        <taxon>Metazoa</taxon>
        <taxon>Cnidaria</taxon>
        <taxon>Anthozoa</taxon>
        <taxon>Hexacorallia</taxon>
        <taxon>Scleractinia</taxon>
        <taxon>Fungiina</taxon>
        <taxon>Poritidae</taxon>
        <taxon>Porites</taxon>
    </lineage>
</organism>
<evidence type="ECO:0008006" key="3">
    <source>
        <dbReference type="Google" id="ProtNLM"/>
    </source>
</evidence>
<name>A0ABN8ML40_9CNID</name>
<dbReference type="PANTHER" id="PTHR34415">
    <property type="entry name" value="INTEGRASE CATALYTIC DOMAIN-CONTAINING PROTEIN"/>
    <property type="match status" value="1"/>
</dbReference>
<evidence type="ECO:0000313" key="2">
    <source>
        <dbReference type="Proteomes" id="UP001159427"/>
    </source>
</evidence>
<dbReference type="PANTHER" id="PTHR34415:SF1">
    <property type="entry name" value="INTEGRASE CATALYTIC DOMAIN-CONTAINING PROTEIN"/>
    <property type="match status" value="1"/>
</dbReference>
<comment type="caution">
    <text evidence="1">The sequence shown here is derived from an EMBL/GenBank/DDBJ whole genome shotgun (WGS) entry which is preliminary data.</text>
</comment>
<sequence length="303" mass="35063">MQDLDFDFLEIHTSEKLRVEKFYEETCQCKLPAYEKPCSTTLKIDDFVDCRNNCSKLSSTELDLVIFGAIQCSLNCHETSTSGRTEKNRQYTRMGYYYHGQRICMRTFLFLHCLHRNRFYSLVKHYHKNGLSLLVHGNKSQLPSSTSAAETIEQVVKFILNTAEEQALLLPGRVPGFKRIDVKLLPSHLTKHGLWRTYTNICVGMGKPSVGYSKFCDLWNQLCLFIVIMRPATDLCWTCQKNNNRIQNSVNLPESDKAEAVRAQEQHLLLATGERNFYNCCRESKDGIQEYLKFVDFAVEREP</sequence>
<proteinExistence type="predicted"/>
<dbReference type="Proteomes" id="UP001159427">
    <property type="component" value="Unassembled WGS sequence"/>
</dbReference>
<accession>A0ABN8ML40</accession>
<protein>
    <recommendedName>
        <fullName evidence="3">WSC domain-containing protein</fullName>
    </recommendedName>
</protein>
<dbReference type="EMBL" id="CALNXI010000570">
    <property type="protein sequence ID" value="CAH3029415.1"/>
    <property type="molecule type" value="Genomic_DNA"/>
</dbReference>
<reference evidence="1 2" key="1">
    <citation type="submission" date="2022-05" db="EMBL/GenBank/DDBJ databases">
        <authorList>
            <consortium name="Genoscope - CEA"/>
            <person name="William W."/>
        </authorList>
    </citation>
    <scope>NUCLEOTIDE SEQUENCE [LARGE SCALE GENOMIC DNA]</scope>
</reference>